<dbReference type="InterPro" id="IPR028082">
    <property type="entry name" value="Peripla_BP_I"/>
</dbReference>
<keyword evidence="3" id="KW-0804">Transcription</keyword>
<evidence type="ECO:0000256" key="3">
    <source>
        <dbReference type="ARBA" id="ARBA00023163"/>
    </source>
</evidence>
<keyword evidence="2" id="KW-0238">DNA-binding</keyword>
<sequence>MVKPIDGAVRRVNISDVAELAGYSKGSVSKAMNNQPGISDKARAHILRVAEAAGWRPSARAVALSSQGTRTIAFLLNRSPDLLASDPFFAELLSGIESVLAKHGYWLLLRIGHYDTPEDEAQAYRELVQSERIDGVLVAETRVDDFRLALVRELGIPAVIISKPWAEVDVPWEGPTSPGGGMDEAVGHVVEGGHTRVAYVSGPADRSYVMFRTQTLLEAIADQGASLVGIKPTNASAEQGFAATEELLNQRQRPTAILYDNDQMALAGCRAIRSRGLRIPEDVAVVGHDDLYVSKWFTPALTTVSQDIEGLGARCANRLLGILGEDVEEYGPFGDPKLIVRESTSPVAG</sequence>
<dbReference type="PROSITE" id="PS50932">
    <property type="entry name" value="HTH_LACI_2"/>
    <property type="match status" value="1"/>
</dbReference>
<dbReference type="Pfam" id="PF13377">
    <property type="entry name" value="Peripla_BP_3"/>
    <property type="match status" value="1"/>
</dbReference>
<evidence type="ECO:0000259" key="4">
    <source>
        <dbReference type="PROSITE" id="PS50932"/>
    </source>
</evidence>
<evidence type="ECO:0000313" key="5">
    <source>
        <dbReference type="EMBL" id="RLP74562.1"/>
    </source>
</evidence>
<dbReference type="InterPro" id="IPR000843">
    <property type="entry name" value="HTH_LacI"/>
</dbReference>
<dbReference type="RefSeq" id="WP_121649310.1">
    <property type="nucleotide sequence ID" value="NZ_RCUX01000010.1"/>
</dbReference>
<dbReference type="GO" id="GO:0003700">
    <property type="term" value="F:DNA-binding transcription factor activity"/>
    <property type="evidence" value="ECO:0007669"/>
    <property type="project" value="TreeGrafter"/>
</dbReference>
<protein>
    <submittedName>
        <fullName evidence="5">LacI family transcriptional regulator</fullName>
    </submittedName>
</protein>
<dbReference type="InterPro" id="IPR046335">
    <property type="entry name" value="LacI/GalR-like_sensor"/>
</dbReference>
<gene>
    <name evidence="5" type="ORF">D9V32_12805</name>
</gene>
<evidence type="ECO:0000256" key="1">
    <source>
        <dbReference type="ARBA" id="ARBA00023015"/>
    </source>
</evidence>
<dbReference type="InterPro" id="IPR010982">
    <property type="entry name" value="Lambda_DNA-bd_dom_sf"/>
</dbReference>
<name>A0A3L7A5G2_9MICO</name>
<accession>A0A3L7A5G2</accession>
<comment type="caution">
    <text evidence="5">The sequence shown here is derived from an EMBL/GenBank/DDBJ whole genome shotgun (WGS) entry which is preliminary data.</text>
</comment>
<dbReference type="AlphaFoldDB" id="A0A3L7A5G2"/>
<reference evidence="5 6" key="1">
    <citation type="submission" date="2018-10" db="EMBL/GenBank/DDBJ databases">
        <authorList>
            <person name="Li J."/>
        </authorList>
    </citation>
    <scope>NUCLEOTIDE SEQUENCE [LARGE SCALE GENOMIC DNA]</scope>
    <source>
        <strain evidence="5 6">IF 016277</strain>
    </source>
</reference>
<dbReference type="PANTHER" id="PTHR30146:SF155">
    <property type="entry name" value="ALANINE RACEMASE"/>
    <property type="match status" value="1"/>
</dbReference>
<dbReference type="PANTHER" id="PTHR30146">
    <property type="entry name" value="LACI-RELATED TRANSCRIPTIONAL REPRESSOR"/>
    <property type="match status" value="1"/>
</dbReference>
<dbReference type="CDD" id="cd01392">
    <property type="entry name" value="HTH_LacI"/>
    <property type="match status" value="1"/>
</dbReference>
<evidence type="ECO:0000256" key="2">
    <source>
        <dbReference type="ARBA" id="ARBA00023125"/>
    </source>
</evidence>
<dbReference type="OrthoDB" id="1938857at2"/>
<feature type="domain" description="HTH lacI-type" evidence="4">
    <location>
        <begin position="12"/>
        <end position="66"/>
    </location>
</feature>
<dbReference type="Proteomes" id="UP000272503">
    <property type="component" value="Unassembled WGS sequence"/>
</dbReference>
<dbReference type="GO" id="GO:0000976">
    <property type="term" value="F:transcription cis-regulatory region binding"/>
    <property type="evidence" value="ECO:0007669"/>
    <property type="project" value="TreeGrafter"/>
</dbReference>
<proteinExistence type="predicted"/>
<dbReference type="CDD" id="cd06267">
    <property type="entry name" value="PBP1_LacI_sugar_binding-like"/>
    <property type="match status" value="1"/>
</dbReference>
<dbReference type="SUPFAM" id="SSF53822">
    <property type="entry name" value="Periplasmic binding protein-like I"/>
    <property type="match status" value="1"/>
</dbReference>
<organism evidence="5 6">
    <name type="scientific">Mycetocola tolaasinivorans</name>
    <dbReference type="NCBI Taxonomy" id="76635"/>
    <lineage>
        <taxon>Bacteria</taxon>
        <taxon>Bacillati</taxon>
        <taxon>Actinomycetota</taxon>
        <taxon>Actinomycetes</taxon>
        <taxon>Micrococcales</taxon>
        <taxon>Microbacteriaceae</taxon>
        <taxon>Mycetocola</taxon>
    </lineage>
</organism>
<evidence type="ECO:0000313" key="6">
    <source>
        <dbReference type="Proteomes" id="UP000272503"/>
    </source>
</evidence>
<dbReference type="Pfam" id="PF00356">
    <property type="entry name" value="LacI"/>
    <property type="match status" value="1"/>
</dbReference>
<dbReference type="SMART" id="SM00354">
    <property type="entry name" value="HTH_LACI"/>
    <property type="match status" value="1"/>
</dbReference>
<dbReference type="Gene3D" id="3.40.50.2300">
    <property type="match status" value="2"/>
</dbReference>
<keyword evidence="1" id="KW-0805">Transcription regulation</keyword>
<dbReference type="SUPFAM" id="SSF47413">
    <property type="entry name" value="lambda repressor-like DNA-binding domains"/>
    <property type="match status" value="1"/>
</dbReference>
<keyword evidence="6" id="KW-1185">Reference proteome</keyword>
<dbReference type="Gene3D" id="1.10.260.40">
    <property type="entry name" value="lambda repressor-like DNA-binding domains"/>
    <property type="match status" value="1"/>
</dbReference>
<dbReference type="EMBL" id="RCUX01000010">
    <property type="protein sequence ID" value="RLP74562.1"/>
    <property type="molecule type" value="Genomic_DNA"/>
</dbReference>